<dbReference type="AlphaFoldDB" id="A0A1G4BP28"/>
<sequence length="362" mass="40450">MISHDSVTYRLVLIGTHWRVVQVVGISRLLPLSDSLQQRQRIPRSTVAILVSPTLLPHLHLHTACQLYDSTPSASLDGQKRCNVTAPCVSATLGFFRRQSLNPFPLVTSVPRTPLAPPPSPWDLQTIFDYFLFWHLAATQSSTPLANANRRHSRSMQDVSIPADLPSPSTASRPSPEILGFGAFDSPRTNRSDINLGHELLAYPCFPSNPAGSGWSLRVPACHGSCQFQAQTIRHTRRSSKWNAVCGEPVSITKFSIRRPRYQSCQQAADHVEPTKWNREMCPIAFSLDRMLLSQPSQASQIPPPQTRHLHYQVGYSQIVNRAKSKSGGRVQSSPMHRVYRDPYPILVRGDPSRVSRQQDLS</sequence>
<evidence type="ECO:0000256" key="1">
    <source>
        <dbReference type="SAM" id="MobiDB-lite"/>
    </source>
</evidence>
<organism evidence="2 3">
    <name type="scientific">Colletotrichum orchidophilum</name>
    <dbReference type="NCBI Taxonomy" id="1209926"/>
    <lineage>
        <taxon>Eukaryota</taxon>
        <taxon>Fungi</taxon>
        <taxon>Dikarya</taxon>
        <taxon>Ascomycota</taxon>
        <taxon>Pezizomycotina</taxon>
        <taxon>Sordariomycetes</taxon>
        <taxon>Hypocreomycetidae</taxon>
        <taxon>Glomerellales</taxon>
        <taxon>Glomerellaceae</taxon>
        <taxon>Colletotrichum</taxon>
    </lineage>
</organism>
<keyword evidence="3" id="KW-1185">Reference proteome</keyword>
<feature type="region of interest" description="Disordered" evidence="1">
    <location>
        <begin position="145"/>
        <end position="184"/>
    </location>
</feature>
<dbReference type="Proteomes" id="UP000176998">
    <property type="component" value="Unassembled WGS sequence"/>
</dbReference>
<dbReference type="OrthoDB" id="10649569at2759"/>
<name>A0A1G4BP28_9PEZI</name>
<comment type="caution">
    <text evidence="2">The sequence shown here is derived from an EMBL/GenBank/DDBJ whole genome shotgun (WGS) entry which is preliminary data.</text>
</comment>
<proteinExistence type="predicted"/>
<gene>
    <name evidence="2" type="ORF">CORC01_01811</name>
</gene>
<dbReference type="RefSeq" id="XP_022480191.1">
    <property type="nucleotide sequence ID" value="XM_022613465.1"/>
</dbReference>
<protein>
    <submittedName>
        <fullName evidence="2">Uncharacterized protein</fullName>
    </submittedName>
</protein>
<dbReference type="EMBL" id="MJBS01000009">
    <property type="protein sequence ID" value="OHF03053.1"/>
    <property type="molecule type" value="Genomic_DNA"/>
</dbReference>
<evidence type="ECO:0000313" key="3">
    <source>
        <dbReference type="Proteomes" id="UP000176998"/>
    </source>
</evidence>
<evidence type="ECO:0000313" key="2">
    <source>
        <dbReference type="EMBL" id="OHF03053.1"/>
    </source>
</evidence>
<reference evidence="2 3" key="1">
    <citation type="submission" date="2016-09" db="EMBL/GenBank/DDBJ databases">
        <authorList>
            <person name="Capua I."/>
            <person name="De Benedictis P."/>
            <person name="Joannis T."/>
            <person name="Lombin L.H."/>
            <person name="Cattoli G."/>
        </authorList>
    </citation>
    <scope>NUCLEOTIDE SEQUENCE [LARGE SCALE GENOMIC DNA]</scope>
    <source>
        <strain evidence="2 3">IMI 309357</strain>
    </source>
</reference>
<dbReference type="GeneID" id="34554975"/>
<accession>A0A1G4BP28</accession>